<evidence type="ECO:0000313" key="2">
    <source>
        <dbReference type="Proteomes" id="UP000315295"/>
    </source>
</evidence>
<organism evidence="1 2">
    <name type="scientific">Malus baccata</name>
    <name type="common">Siberian crab apple</name>
    <name type="synonym">Pyrus baccata</name>
    <dbReference type="NCBI Taxonomy" id="106549"/>
    <lineage>
        <taxon>Eukaryota</taxon>
        <taxon>Viridiplantae</taxon>
        <taxon>Streptophyta</taxon>
        <taxon>Embryophyta</taxon>
        <taxon>Tracheophyta</taxon>
        <taxon>Spermatophyta</taxon>
        <taxon>Magnoliopsida</taxon>
        <taxon>eudicotyledons</taxon>
        <taxon>Gunneridae</taxon>
        <taxon>Pentapetalae</taxon>
        <taxon>rosids</taxon>
        <taxon>fabids</taxon>
        <taxon>Rosales</taxon>
        <taxon>Rosaceae</taxon>
        <taxon>Amygdaloideae</taxon>
        <taxon>Maleae</taxon>
        <taxon>Malus</taxon>
    </lineage>
</organism>
<evidence type="ECO:0000313" key="1">
    <source>
        <dbReference type="EMBL" id="TQE14059.1"/>
    </source>
</evidence>
<dbReference type="Proteomes" id="UP000315295">
    <property type="component" value="Unassembled WGS sequence"/>
</dbReference>
<accession>A0A540NSS4</accession>
<keyword evidence="2" id="KW-1185">Reference proteome</keyword>
<sequence>MYGKCLVTGDSELKTIEQLFLLDPALNKTGFVVHGLFEDEPPTNLKIGSIKPCTPTSNTRKQVLTTSTLVPFTPSQSQNQETQLVASNKGVKRTLSAEEKHANLTGYFSLSNNVVICDP</sequence>
<gene>
    <name evidence="1" type="ORF">C1H46_000353</name>
</gene>
<dbReference type="AlphaFoldDB" id="A0A540NSS4"/>
<reference evidence="1 2" key="1">
    <citation type="journal article" date="2019" name="G3 (Bethesda)">
        <title>Sequencing of a Wild Apple (Malus baccata) Genome Unravels the Differences Between Cultivated and Wild Apple Species Regarding Disease Resistance and Cold Tolerance.</title>
        <authorList>
            <person name="Chen X."/>
        </authorList>
    </citation>
    <scope>NUCLEOTIDE SEQUENCE [LARGE SCALE GENOMIC DNA]</scope>
    <source>
        <strain evidence="2">cv. Shandingzi</strain>
        <tissue evidence="1">Leaves</tissue>
    </source>
</reference>
<protein>
    <submittedName>
        <fullName evidence="1">Uncharacterized protein</fullName>
    </submittedName>
</protein>
<comment type="caution">
    <text evidence="1">The sequence shown here is derived from an EMBL/GenBank/DDBJ whole genome shotgun (WGS) entry which is preliminary data.</text>
</comment>
<proteinExistence type="predicted"/>
<dbReference type="EMBL" id="VIEB01000006">
    <property type="protein sequence ID" value="TQE14059.1"/>
    <property type="molecule type" value="Genomic_DNA"/>
</dbReference>
<name>A0A540NSS4_MALBA</name>